<evidence type="ECO:0000259" key="1">
    <source>
        <dbReference type="PROSITE" id="PS51186"/>
    </source>
</evidence>
<accession>A0A9P8EIH7</accession>
<name>A0A9P8EIH7_AURME</name>
<organism evidence="2 3">
    <name type="scientific">Aureobasidium melanogenum</name>
    <name type="common">Aureobasidium pullulans var. melanogenum</name>
    <dbReference type="NCBI Taxonomy" id="46634"/>
    <lineage>
        <taxon>Eukaryota</taxon>
        <taxon>Fungi</taxon>
        <taxon>Dikarya</taxon>
        <taxon>Ascomycota</taxon>
        <taxon>Pezizomycotina</taxon>
        <taxon>Dothideomycetes</taxon>
        <taxon>Dothideomycetidae</taxon>
        <taxon>Dothideales</taxon>
        <taxon>Saccotheciaceae</taxon>
        <taxon>Aureobasidium</taxon>
    </lineage>
</organism>
<dbReference type="PANTHER" id="PTHR43792:SF16">
    <property type="entry name" value="N-ACETYLTRANSFERASE DOMAIN-CONTAINING PROTEIN"/>
    <property type="match status" value="1"/>
</dbReference>
<dbReference type="SUPFAM" id="SSF55729">
    <property type="entry name" value="Acyl-CoA N-acyltransferases (Nat)"/>
    <property type="match status" value="1"/>
</dbReference>
<dbReference type="InterPro" id="IPR016181">
    <property type="entry name" value="Acyl_CoA_acyltransferase"/>
</dbReference>
<dbReference type="InterPro" id="IPR051531">
    <property type="entry name" value="N-acetyltransferase"/>
</dbReference>
<dbReference type="PANTHER" id="PTHR43792">
    <property type="entry name" value="GNAT FAMILY, PUTATIVE (AFU_ORTHOLOGUE AFUA_3G00765)-RELATED-RELATED"/>
    <property type="match status" value="1"/>
</dbReference>
<gene>
    <name evidence="2" type="ORF">KCU76_g7565</name>
</gene>
<proteinExistence type="predicted"/>
<feature type="non-terminal residue" evidence="2">
    <location>
        <position position="189"/>
    </location>
</feature>
<evidence type="ECO:0000313" key="2">
    <source>
        <dbReference type="EMBL" id="KAG9691265.1"/>
    </source>
</evidence>
<reference evidence="2" key="1">
    <citation type="journal article" date="2021" name="J Fungi (Basel)">
        <title>Virulence traits and population genomics of the black yeast Aureobasidium melanogenum.</title>
        <authorList>
            <person name="Cernosa A."/>
            <person name="Sun X."/>
            <person name="Gostincar C."/>
            <person name="Fang C."/>
            <person name="Gunde-Cimerman N."/>
            <person name="Song Z."/>
        </authorList>
    </citation>
    <scope>NUCLEOTIDE SEQUENCE</scope>
    <source>
        <strain evidence="2">EXF-9911</strain>
    </source>
</reference>
<dbReference type="PROSITE" id="PS51186">
    <property type="entry name" value="GNAT"/>
    <property type="match status" value="1"/>
</dbReference>
<dbReference type="OrthoDB" id="630895at2759"/>
<evidence type="ECO:0000313" key="3">
    <source>
        <dbReference type="Proteomes" id="UP000779574"/>
    </source>
</evidence>
<dbReference type="Pfam" id="PF13302">
    <property type="entry name" value="Acetyltransf_3"/>
    <property type="match status" value="1"/>
</dbReference>
<comment type="caution">
    <text evidence="2">The sequence shown here is derived from an EMBL/GenBank/DDBJ whole genome shotgun (WGS) entry which is preliminary data.</text>
</comment>
<feature type="domain" description="N-acetyltransferase" evidence="1">
    <location>
        <begin position="13"/>
        <end position="182"/>
    </location>
</feature>
<protein>
    <submittedName>
        <fullName evidence="2">GNAT family acetyltransferase</fullName>
    </submittedName>
</protein>
<dbReference type="EMBL" id="JAHFXF010000275">
    <property type="protein sequence ID" value="KAG9691265.1"/>
    <property type="molecule type" value="Genomic_DNA"/>
</dbReference>
<dbReference type="GO" id="GO:0016747">
    <property type="term" value="F:acyltransferase activity, transferring groups other than amino-acyl groups"/>
    <property type="evidence" value="ECO:0007669"/>
    <property type="project" value="InterPro"/>
</dbReference>
<sequence length="189" mass="21203">MTDPTFYITTPRLKISYLDPENPLHCFFLVSLWNTPEFISMLGGKPTSITTPSAAKALIENRFLAEHARNDYGTYLISLLENNTPIGTVSLMRGENSSLLAPDIGFALLSEHMRKGYAVEAAKGLVDYVNREKGVKAVFGFCDEKNEASMGTLRKLGMKWEGVRKVKEFDGKETAVWSWGMERVEDWGL</sequence>
<dbReference type="InterPro" id="IPR000182">
    <property type="entry name" value="GNAT_dom"/>
</dbReference>
<dbReference type="AlphaFoldDB" id="A0A9P8EIH7"/>
<dbReference type="Proteomes" id="UP000779574">
    <property type="component" value="Unassembled WGS sequence"/>
</dbReference>
<reference evidence="2" key="2">
    <citation type="submission" date="2021-08" db="EMBL/GenBank/DDBJ databases">
        <authorList>
            <person name="Gostincar C."/>
            <person name="Sun X."/>
            <person name="Song Z."/>
            <person name="Gunde-Cimerman N."/>
        </authorList>
    </citation>
    <scope>NUCLEOTIDE SEQUENCE</scope>
    <source>
        <strain evidence="2">EXF-9911</strain>
    </source>
</reference>
<dbReference type="Gene3D" id="3.40.630.30">
    <property type="match status" value="1"/>
</dbReference>